<dbReference type="OrthoDB" id="1749075at2759"/>
<sequence>VMSRALMVPSFEEAGIQGKRMSQEYLHAIVRRLALAMMKFGILKEKLNSEFKMKDLSIMKRIFGVGVVRNWKKKELFLSHHGYLKKVVEQFRMHESKLANTRLGHHTKLFVTQAPSTEEEISKMNSIPMLLVYDESEPSLLGDFAVGLRYLDDSIKSSLRYKKTTQGGDTIVGYVDANYVRNVDTRKSLFSLQLVGALSPTQGGYISLTKGVKEAIWLKGMVEVHIEKIASEDNLTYMFTKTLPRSKFKH</sequence>
<evidence type="ECO:0000313" key="2">
    <source>
        <dbReference type="Proteomes" id="UP000257109"/>
    </source>
</evidence>
<gene>
    <name evidence="1" type="ORF">CR513_53508</name>
</gene>
<feature type="non-terminal residue" evidence="1">
    <location>
        <position position="1"/>
    </location>
</feature>
<dbReference type="AlphaFoldDB" id="A0A371ENH5"/>
<keyword evidence="2" id="KW-1185">Reference proteome</keyword>
<organism evidence="1 2">
    <name type="scientific">Mucuna pruriens</name>
    <name type="common">Velvet bean</name>
    <name type="synonym">Dolichos pruriens</name>
    <dbReference type="NCBI Taxonomy" id="157652"/>
    <lineage>
        <taxon>Eukaryota</taxon>
        <taxon>Viridiplantae</taxon>
        <taxon>Streptophyta</taxon>
        <taxon>Embryophyta</taxon>
        <taxon>Tracheophyta</taxon>
        <taxon>Spermatophyta</taxon>
        <taxon>Magnoliopsida</taxon>
        <taxon>eudicotyledons</taxon>
        <taxon>Gunneridae</taxon>
        <taxon>Pentapetalae</taxon>
        <taxon>rosids</taxon>
        <taxon>fabids</taxon>
        <taxon>Fabales</taxon>
        <taxon>Fabaceae</taxon>
        <taxon>Papilionoideae</taxon>
        <taxon>50 kb inversion clade</taxon>
        <taxon>NPAAA clade</taxon>
        <taxon>indigoferoid/millettioid clade</taxon>
        <taxon>Phaseoleae</taxon>
        <taxon>Mucuna</taxon>
    </lineage>
</organism>
<dbReference type="Proteomes" id="UP000257109">
    <property type="component" value="Unassembled WGS sequence"/>
</dbReference>
<accession>A0A371ENH5</accession>
<evidence type="ECO:0008006" key="3">
    <source>
        <dbReference type="Google" id="ProtNLM"/>
    </source>
</evidence>
<proteinExistence type="predicted"/>
<dbReference type="EMBL" id="QJKJ01012917">
    <property type="protein sequence ID" value="RDX67597.1"/>
    <property type="molecule type" value="Genomic_DNA"/>
</dbReference>
<name>A0A371ENH5_MUCPR</name>
<reference evidence="1" key="1">
    <citation type="submission" date="2018-05" db="EMBL/GenBank/DDBJ databases">
        <title>Draft genome of Mucuna pruriens seed.</title>
        <authorList>
            <person name="Nnadi N.E."/>
            <person name="Vos R."/>
            <person name="Hasami M.H."/>
            <person name="Devisetty U.K."/>
            <person name="Aguiy J.C."/>
        </authorList>
    </citation>
    <scope>NUCLEOTIDE SEQUENCE [LARGE SCALE GENOMIC DNA]</scope>
    <source>
        <strain evidence="1">JCA_2017</strain>
    </source>
</reference>
<evidence type="ECO:0000313" key="1">
    <source>
        <dbReference type="EMBL" id="RDX67597.1"/>
    </source>
</evidence>
<dbReference type="STRING" id="157652.A0A371ENH5"/>
<comment type="caution">
    <text evidence="1">The sequence shown here is derived from an EMBL/GenBank/DDBJ whole genome shotgun (WGS) entry which is preliminary data.</text>
</comment>
<protein>
    <recommendedName>
        <fullName evidence="3">Reverse transcriptase Ty1/copia-type domain-containing protein</fullName>
    </recommendedName>
</protein>